<evidence type="ECO:0000313" key="2">
    <source>
        <dbReference type="Proteomes" id="UP000612282"/>
    </source>
</evidence>
<dbReference type="Gene3D" id="3.30.530.20">
    <property type="match status" value="1"/>
</dbReference>
<dbReference type="EMBL" id="BOMG01000094">
    <property type="protein sequence ID" value="GID59179.1"/>
    <property type="molecule type" value="Genomic_DNA"/>
</dbReference>
<gene>
    <name evidence="1" type="ORF">Aco03nite_075830</name>
</gene>
<dbReference type="Proteomes" id="UP000612282">
    <property type="component" value="Unassembled WGS sequence"/>
</dbReference>
<reference evidence="1 2" key="1">
    <citation type="submission" date="2021-01" db="EMBL/GenBank/DDBJ databases">
        <title>Whole genome shotgun sequence of Actinoplanes couchii NBRC 106145.</title>
        <authorList>
            <person name="Komaki H."/>
            <person name="Tamura T."/>
        </authorList>
    </citation>
    <scope>NUCLEOTIDE SEQUENCE [LARGE SCALE GENOMIC DNA]</scope>
    <source>
        <strain evidence="1 2">NBRC 106145</strain>
    </source>
</reference>
<comment type="caution">
    <text evidence="1">The sequence shown here is derived from an EMBL/GenBank/DDBJ whole genome shotgun (WGS) entry which is preliminary data.</text>
</comment>
<proteinExistence type="predicted"/>
<sequence length="136" mass="15153">METATTPHRHLAARIERSVKDVYDYVADPLNLPAWAPGLGSTIELIDGEWTMDSTLGRITVRFAPHNDFGILDHWVRLESGQTFYNPVRVIADGDACEVVFVVRRADGTTDDDFERDVRAVSADLAGLKRLLEARG</sequence>
<keyword evidence="2" id="KW-1185">Reference proteome</keyword>
<accession>A0ABQ3XL02</accession>
<organism evidence="1 2">
    <name type="scientific">Actinoplanes couchii</name>
    <dbReference type="NCBI Taxonomy" id="403638"/>
    <lineage>
        <taxon>Bacteria</taxon>
        <taxon>Bacillati</taxon>
        <taxon>Actinomycetota</taxon>
        <taxon>Actinomycetes</taxon>
        <taxon>Micromonosporales</taxon>
        <taxon>Micromonosporaceae</taxon>
        <taxon>Actinoplanes</taxon>
    </lineage>
</organism>
<dbReference type="InterPro" id="IPR023393">
    <property type="entry name" value="START-like_dom_sf"/>
</dbReference>
<name>A0ABQ3XL02_9ACTN</name>
<dbReference type="SUPFAM" id="SSF55961">
    <property type="entry name" value="Bet v1-like"/>
    <property type="match status" value="1"/>
</dbReference>
<protein>
    <submittedName>
        <fullName evidence="1">Polyketide cyclase</fullName>
    </submittedName>
</protein>
<dbReference type="RefSeq" id="WP_203804987.1">
    <property type="nucleotide sequence ID" value="NZ_BAAAQE010000094.1"/>
</dbReference>
<evidence type="ECO:0000313" key="1">
    <source>
        <dbReference type="EMBL" id="GID59179.1"/>
    </source>
</evidence>